<sequence length="74" mass="8250">MEIDTSEKLKDLLGDPNKFAQIRLRFGVRAEKTINVSGDQVKLIESVLRIIDQRTGRVVGQAFGHVEPDGQKST</sequence>
<dbReference type="STRING" id="1797263.A2397_00235"/>
<evidence type="ECO:0000313" key="2">
    <source>
        <dbReference type="Proteomes" id="UP000176424"/>
    </source>
</evidence>
<evidence type="ECO:0000313" key="1">
    <source>
        <dbReference type="EMBL" id="OGD10682.1"/>
    </source>
</evidence>
<dbReference type="Proteomes" id="UP000176424">
    <property type="component" value="Unassembled WGS sequence"/>
</dbReference>
<reference evidence="1 2" key="1">
    <citation type="journal article" date="2016" name="Nat. Commun.">
        <title>Thousands of microbial genomes shed light on interconnected biogeochemical processes in an aquifer system.</title>
        <authorList>
            <person name="Anantharaman K."/>
            <person name="Brown C.T."/>
            <person name="Hug L.A."/>
            <person name="Sharon I."/>
            <person name="Castelle C.J."/>
            <person name="Probst A.J."/>
            <person name="Thomas B.C."/>
            <person name="Singh A."/>
            <person name="Wilkins M.J."/>
            <person name="Karaoz U."/>
            <person name="Brodie E.L."/>
            <person name="Williams K.H."/>
            <person name="Hubbard S.S."/>
            <person name="Banfield J.F."/>
        </authorList>
    </citation>
    <scope>NUCLEOTIDE SEQUENCE [LARGE SCALE GENOMIC DNA]</scope>
</reference>
<name>A0A1F4ZWD1_9BACT</name>
<dbReference type="AlphaFoldDB" id="A0A1F4ZWD1"/>
<protein>
    <submittedName>
        <fullName evidence="1">Uncharacterized protein</fullName>
    </submittedName>
</protein>
<accession>A0A1F4ZWD1</accession>
<comment type="caution">
    <text evidence="1">The sequence shown here is derived from an EMBL/GenBank/DDBJ whole genome shotgun (WGS) entry which is preliminary data.</text>
</comment>
<gene>
    <name evidence="1" type="ORF">A2397_00235</name>
</gene>
<proteinExistence type="predicted"/>
<dbReference type="EMBL" id="MEXR01000001">
    <property type="protein sequence ID" value="OGD10682.1"/>
    <property type="molecule type" value="Genomic_DNA"/>
</dbReference>
<organism evidence="1 2">
    <name type="scientific">Candidatus Amesbacteria bacterium RIFOXYB1_FULL_44_23</name>
    <dbReference type="NCBI Taxonomy" id="1797263"/>
    <lineage>
        <taxon>Bacteria</taxon>
        <taxon>Candidatus Amesiibacteriota</taxon>
    </lineage>
</organism>